<accession>Q4SXU0</accession>
<organism evidence="3">
    <name type="scientific">Tetraodon nigroviridis</name>
    <name type="common">Spotted green pufferfish</name>
    <name type="synonym">Chelonodon nigroviridis</name>
    <dbReference type="NCBI Taxonomy" id="99883"/>
    <lineage>
        <taxon>Eukaryota</taxon>
        <taxon>Metazoa</taxon>
        <taxon>Chordata</taxon>
        <taxon>Craniata</taxon>
        <taxon>Vertebrata</taxon>
        <taxon>Euteleostomi</taxon>
        <taxon>Actinopterygii</taxon>
        <taxon>Neopterygii</taxon>
        <taxon>Teleostei</taxon>
        <taxon>Neoteleostei</taxon>
        <taxon>Acanthomorphata</taxon>
        <taxon>Eupercaria</taxon>
        <taxon>Tetraodontiformes</taxon>
        <taxon>Tetradontoidea</taxon>
        <taxon>Tetraodontidae</taxon>
        <taxon>Tetraodon</taxon>
    </lineage>
</organism>
<reference evidence="3" key="1">
    <citation type="journal article" date="2004" name="Nature">
        <title>Genome duplication in the teleost fish Tetraodon nigroviridis reveals the early vertebrate proto-karyotype.</title>
        <authorList>
            <person name="Jaillon O."/>
            <person name="Aury J.-M."/>
            <person name="Brunet F."/>
            <person name="Petit J.-L."/>
            <person name="Stange-Thomann N."/>
            <person name="Mauceli E."/>
            <person name="Bouneau L."/>
            <person name="Fischer C."/>
            <person name="Ozouf-Costaz C."/>
            <person name="Bernot A."/>
            <person name="Nicaud S."/>
            <person name="Jaffe D."/>
            <person name="Fisher S."/>
            <person name="Lutfalla G."/>
            <person name="Dossat C."/>
            <person name="Segurens B."/>
            <person name="Dasilva C."/>
            <person name="Salanoubat M."/>
            <person name="Levy M."/>
            <person name="Boudet N."/>
            <person name="Castellano S."/>
            <person name="Anthouard V."/>
            <person name="Jubin C."/>
            <person name="Castelli V."/>
            <person name="Katinka M."/>
            <person name="Vacherie B."/>
            <person name="Biemont C."/>
            <person name="Skalli Z."/>
            <person name="Cattolico L."/>
            <person name="Poulain J."/>
            <person name="De Berardinis V."/>
            <person name="Cruaud C."/>
            <person name="Duprat S."/>
            <person name="Brottier P."/>
            <person name="Coutanceau J.-P."/>
            <person name="Gouzy J."/>
            <person name="Parra G."/>
            <person name="Lardier G."/>
            <person name="Chapple C."/>
            <person name="McKernan K.J."/>
            <person name="McEwan P."/>
            <person name="Bosak S."/>
            <person name="Kellis M."/>
            <person name="Volff J.-N."/>
            <person name="Guigo R."/>
            <person name="Zody M.C."/>
            <person name="Mesirov J."/>
            <person name="Lindblad-Toh K."/>
            <person name="Birren B."/>
            <person name="Nusbaum C."/>
            <person name="Kahn D."/>
            <person name="Robinson-Rechavi M."/>
            <person name="Laudet V."/>
            <person name="Schachter V."/>
            <person name="Quetier F."/>
            <person name="Saurin W."/>
            <person name="Scarpelli C."/>
            <person name="Wincker P."/>
            <person name="Lander E.S."/>
            <person name="Weissenbach J."/>
            <person name="Roest Crollius H."/>
        </authorList>
    </citation>
    <scope>NUCLEOTIDE SEQUENCE [LARGE SCALE GENOMIC DNA]</scope>
</reference>
<dbReference type="PANTHER" id="PTHR21301">
    <property type="entry name" value="REVERSE TRANSCRIPTASE"/>
    <property type="match status" value="1"/>
</dbReference>
<feature type="region of interest" description="Disordered" evidence="1">
    <location>
        <begin position="145"/>
        <end position="170"/>
    </location>
</feature>
<evidence type="ECO:0000259" key="2">
    <source>
        <dbReference type="PROSITE" id="PS50878"/>
    </source>
</evidence>
<dbReference type="KEGG" id="tng:GSTEN00010678G001"/>
<dbReference type="InterPro" id="IPR058912">
    <property type="entry name" value="HTH_animal"/>
</dbReference>
<dbReference type="Pfam" id="PF00078">
    <property type="entry name" value="RVT_1"/>
    <property type="match status" value="1"/>
</dbReference>
<dbReference type="EMBL" id="CAAE01012330">
    <property type="protein sequence ID" value="CAF94542.1"/>
    <property type="molecule type" value="Genomic_DNA"/>
</dbReference>
<dbReference type="CDD" id="cd00304">
    <property type="entry name" value="RT_like"/>
    <property type="match status" value="1"/>
</dbReference>
<dbReference type="PROSITE" id="PS50878">
    <property type="entry name" value="RT_POL"/>
    <property type="match status" value="1"/>
</dbReference>
<dbReference type="SUPFAM" id="SSF56672">
    <property type="entry name" value="DNA/RNA polymerases"/>
    <property type="match status" value="1"/>
</dbReference>
<dbReference type="InterPro" id="IPR000477">
    <property type="entry name" value="RT_dom"/>
</dbReference>
<feature type="domain" description="Reverse transcriptase" evidence="2">
    <location>
        <begin position="329"/>
        <end position="599"/>
    </location>
</feature>
<evidence type="ECO:0000313" key="3">
    <source>
        <dbReference type="EMBL" id="CAF94542.1"/>
    </source>
</evidence>
<dbReference type="Pfam" id="PF26215">
    <property type="entry name" value="HTH_animal"/>
    <property type="match status" value="1"/>
</dbReference>
<gene>
    <name evidence="3" type="ORF">GSTENG00010678001</name>
</gene>
<comment type="caution">
    <text evidence="3">The sequence shown here is derived from an EMBL/GenBank/DDBJ whole genome shotgun (WGS) entry which is preliminary data.</text>
</comment>
<evidence type="ECO:0000256" key="1">
    <source>
        <dbReference type="SAM" id="MobiDB-lite"/>
    </source>
</evidence>
<proteinExistence type="predicted"/>
<feature type="compositionally biased region" description="Polar residues" evidence="1">
    <location>
        <begin position="151"/>
        <end position="167"/>
    </location>
</feature>
<dbReference type="AlphaFoldDB" id="Q4SXU0"/>
<protein>
    <submittedName>
        <fullName evidence="3">(spotted green pufferfish) hypothetical protein</fullName>
    </submittedName>
</protein>
<dbReference type="InterPro" id="IPR043502">
    <property type="entry name" value="DNA/RNA_pol_sf"/>
</dbReference>
<name>Q4SXU0_TETNG</name>
<dbReference type="PANTHER" id="PTHR21301:SF11">
    <property type="entry name" value="GIY-YIG DOMAIN-CONTAINING PROTEIN"/>
    <property type="match status" value="1"/>
</dbReference>
<reference evidence="3" key="2">
    <citation type="submission" date="2004-02" db="EMBL/GenBank/DDBJ databases">
        <authorList>
            <consortium name="Genoscope"/>
            <consortium name="Whitehead Institute Centre for Genome Research"/>
        </authorList>
    </citation>
    <scope>NUCLEOTIDE SEQUENCE</scope>
</reference>
<sequence length="700" mass="80506">MTWMTENLHRHLASQFGKDTLRLVRELEKTAKKLADFKNHLRFNLRCRQQKITPTCLRIRSTVRGHRAQTLLQRTEKQLLNERIRQTHFTIDTLETKLDQNRDRLSTLLPSEIMEEVTKLVARTQSLQHTKVKERQTQKFNKLQSKHTRNQTKTFGWSGQQEDSTPEPQREKWVRNLSNRELTITEKDLLSRGLNFAVTPEELPVVDLITATETAIRNNKLPETEAEQIRLKVSAALANAKPPASNITALEKRALASLAKDKDITILPADKGRCTVVLNTTDYDSKILNLLGDSNTYEKLKRDPTSTYKKKVIDLLQKLEKEQAINKPQYYRLYPGEATPCFYGLPKIHKEGTPLRPIVSSINSVTYNISKFLASIMAPMVGNTPHHIKNSQDFAEKVSNLQLESGETMVSFDVTSLFTCIPTSEATEAIHKHLLLDKNLQDRTALSPAQICTMLDLCLNTTYFQFRESFYRQKHGCAMGSPVSPIVANLYMEEVEKRALSSFTGAAPSRWFRYVDDTWVKIQTKEVEKFTTHLNQTDTFVKFTREDVKGNSLAFLDCEIRIEEDRNLSIEIYRKPTHTDQYLLFDSHHPLEHKLGVNKTLQHRATKVPTTSQGRKKEQDHLTTALKTCGYPDWAFTKTRKKRVPSNEEEKDKRHSVSIPYMAGVSEKFRRIFQKHNIPVQDVCVGYDDDSSAIQTLQHP</sequence>
<dbReference type="OrthoDB" id="9999961at2759"/>